<dbReference type="EMBL" id="BARU01027100">
    <property type="protein sequence ID" value="GAH70397.1"/>
    <property type="molecule type" value="Genomic_DNA"/>
</dbReference>
<protein>
    <submittedName>
        <fullName evidence="1">Uncharacterized protein</fullName>
    </submittedName>
</protein>
<sequence length="130" mass="15438">MATDKCPSMKDLKKARKVFLKNEPRDLFYKVANELIELSIKEKTKVKLSEALAVLLQTWNRAYYQFRGFNDDHFRKIDNLVEKYFEFILTNYRNRYILTLHENDKDKICRIFSAFEKVLGPVGTAKSLHL</sequence>
<comment type="caution">
    <text evidence="1">The sequence shown here is derived from an EMBL/GenBank/DDBJ whole genome shotgun (WGS) entry which is preliminary data.</text>
</comment>
<proteinExistence type="predicted"/>
<name>X1HLN6_9ZZZZ</name>
<accession>X1HLN6</accession>
<gene>
    <name evidence="1" type="ORF">S03H2_43442</name>
</gene>
<evidence type="ECO:0000313" key="1">
    <source>
        <dbReference type="EMBL" id="GAH70397.1"/>
    </source>
</evidence>
<dbReference type="AlphaFoldDB" id="X1HLN6"/>
<organism evidence="1">
    <name type="scientific">marine sediment metagenome</name>
    <dbReference type="NCBI Taxonomy" id="412755"/>
    <lineage>
        <taxon>unclassified sequences</taxon>
        <taxon>metagenomes</taxon>
        <taxon>ecological metagenomes</taxon>
    </lineage>
</organism>
<feature type="non-terminal residue" evidence="1">
    <location>
        <position position="130"/>
    </location>
</feature>
<reference evidence="1" key="1">
    <citation type="journal article" date="2014" name="Front. Microbiol.">
        <title>High frequency of phylogenetically diverse reductive dehalogenase-homologous genes in deep subseafloor sedimentary metagenomes.</title>
        <authorList>
            <person name="Kawai M."/>
            <person name="Futagami T."/>
            <person name="Toyoda A."/>
            <person name="Takaki Y."/>
            <person name="Nishi S."/>
            <person name="Hori S."/>
            <person name="Arai W."/>
            <person name="Tsubouchi T."/>
            <person name="Morono Y."/>
            <person name="Uchiyama I."/>
            <person name="Ito T."/>
            <person name="Fujiyama A."/>
            <person name="Inagaki F."/>
            <person name="Takami H."/>
        </authorList>
    </citation>
    <scope>NUCLEOTIDE SEQUENCE</scope>
    <source>
        <strain evidence="1">Expedition CK06-06</strain>
    </source>
</reference>